<dbReference type="GO" id="GO:0016740">
    <property type="term" value="F:transferase activity"/>
    <property type="evidence" value="ECO:0007669"/>
    <property type="project" value="UniProtKB-KW"/>
</dbReference>
<reference evidence="2 3" key="1">
    <citation type="submission" date="2016-10" db="EMBL/GenBank/DDBJ databases">
        <authorList>
            <person name="de Groot N.N."/>
        </authorList>
    </citation>
    <scope>NUCLEOTIDE SEQUENCE [LARGE SCALE GENOMIC DNA]</scope>
    <source>
        <strain evidence="2 3">CGMCC 4.6533</strain>
    </source>
</reference>
<dbReference type="InterPro" id="IPR002575">
    <property type="entry name" value="Aminoglycoside_PTrfase"/>
</dbReference>
<organism evidence="2 3">
    <name type="scientific">Nonomuraea jiangxiensis</name>
    <dbReference type="NCBI Taxonomy" id="633440"/>
    <lineage>
        <taxon>Bacteria</taxon>
        <taxon>Bacillati</taxon>
        <taxon>Actinomycetota</taxon>
        <taxon>Actinomycetes</taxon>
        <taxon>Streptosporangiales</taxon>
        <taxon>Streptosporangiaceae</taxon>
        <taxon>Nonomuraea</taxon>
    </lineage>
</organism>
<dbReference type="InterPro" id="IPR011009">
    <property type="entry name" value="Kinase-like_dom_sf"/>
</dbReference>
<proteinExistence type="predicted"/>
<dbReference type="SUPFAM" id="SSF56112">
    <property type="entry name" value="Protein kinase-like (PK-like)"/>
    <property type="match status" value="1"/>
</dbReference>
<evidence type="ECO:0000259" key="1">
    <source>
        <dbReference type="Pfam" id="PF01636"/>
    </source>
</evidence>
<dbReference type="Proteomes" id="UP000199202">
    <property type="component" value="Unassembled WGS sequence"/>
</dbReference>
<dbReference type="STRING" id="633440.SAMN05421869_107122"/>
<evidence type="ECO:0000313" key="2">
    <source>
        <dbReference type="EMBL" id="SDI79460.1"/>
    </source>
</evidence>
<name>A0A1G8NIX6_9ACTN</name>
<sequence length="219" mass="23371">MELLGSGRSADVYAIDEGRVLRRYRSGIDTRREIAVMAYVGARGYPVPEVYPGDGPVTDLVMARLSGPTMFRAMIEGTITAEEAGHTLARLLLRLHRIPARVSADPGDRVLHLDLHPENVMLTPRGPMVIDWCNAREGPPGLDCAMSALILAQVAVDGESALAPAARAGLVALLDGLGAAMDFTGALDRAGALRAADRGVNEREKGLIDQAVALVRELR</sequence>
<accession>A0A1G8NIX6</accession>
<dbReference type="RefSeq" id="WP_090932754.1">
    <property type="nucleotide sequence ID" value="NZ_FNDJ01000007.1"/>
</dbReference>
<protein>
    <submittedName>
        <fullName evidence="2">Phosphotransferase enzyme family protein</fullName>
    </submittedName>
</protein>
<dbReference type="EMBL" id="FNDJ01000007">
    <property type="protein sequence ID" value="SDI79460.1"/>
    <property type="molecule type" value="Genomic_DNA"/>
</dbReference>
<keyword evidence="2" id="KW-0808">Transferase</keyword>
<evidence type="ECO:0000313" key="3">
    <source>
        <dbReference type="Proteomes" id="UP000199202"/>
    </source>
</evidence>
<dbReference type="Pfam" id="PF01636">
    <property type="entry name" value="APH"/>
    <property type="match status" value="2"/>
</dbReference>
<feature type="domain" description="Aminoglycoside phosphotransferase" evidence="1">
    <location>
        <begin position="3"/>
        <end position="105"/>
    </location>
</feature>
<feature type="domain" description="Aminoglycoside phosphotransferase" evidence="1">
    <location>
        <begin position="108"/>
        <end position="153"/>
    </location>
</feature>
<dbReference type="AlphaFoldDB" id="A0A1G8NIX6"/>
<dbReference type="OrthoDB" id="9797603at2"/>
<gene>
    <name evidence="2" type="ORF">SAMN05421869_107122</name>
</gene>
<keyword evidence="3" id="KW-1185">Reference proteome</keyword>
<dbReference type="Gene3D" id="3.90.1200.10">
    <property type="match status" value="1"/>
</dbReference>